<sequence>MATTFPKTSLSPQRGNGNNPPPRFKPPGSSAEVLERASSNAKAEENYCFVQKIKFNAIHDHILPSRCNHQENIQCQVCLYKNELELPELPEMVFPNNKLIIKMAKSDKILIEFNTFDALKRVDTKNLPNVQVGASASWSETRKDHIAASGTSKPFDWTYTSDYAGTLGNDIKIEETDLKIDIETLKRRDPIFFYTQLTLYEDELADHGCSLMAIKVRVMPEMFFVLCRFYLRVDHVMVRVCDTRLFGETNSNFLLREWTLREAKYSDLSPTDLDNVRDSNIIWQSLPIIESKSHKIYIE</sequence>
<name>A0AC35EYP0_9BILA</name>
<proteinExistence type="predicted"/>
<dbReference type="Proteomes" id="UP000887580">
    <property type="component" value="Unplaced"/>
</dbReference>
<reference evidence="2" key="1">
    <citation type="submission" date="2022-11" db="UniProtKB">
        <authorList>
            <consortium name="WormBaseParasite"/>
        </authorList>
    </citation>
    <scope>IDENTIFICATION</scope>
</reference>
<protein>
    <submittedName>
        <fullName evidence="2">TIP41-like protein</fullName>
    </submittedName>
</protein>
<organism evidence="1 2">
    <name type="scientific">Panagrolaimus sp. PS1159</name>
    <dbReference type="NCBI Taxonomy" id="55785"/>
    <lineage>
        <taxon>Eukaryota</taxon>
        <taxon>Metazoa</taxon>
        <taxon>Ecdysozoa</taxon>
        <taxon>Nematoda</taxon>
        <taxon>Chromadorea</taxon>
        <taxon>Rhabditida</taxon>
        <taxon>Tylenchina</taxon>
        <taxon>Panagrolaimomorpha</taxon>
        <taxon>Panagrolaimoidea</taxon>
        <taxon>Panagrolaimidae</taxon>
        <taxon>Panagrolaimus</taxon>
    </lineage>
</organism>
<dbReference type="WBParaSite" id="PS1159_v2.g12046.t1">
    <property type="protein sequence ID" value="PS1159_v2.g12046.t1"/>
    <property type="gene ID" value="PS1159_v2.g12046"/>
</dbReference>
<evidence type="ECO:0000313" key="1">
    <source>
        <dbReference type="Proteomes" id="UP000887580"/>
    </source>
</evidence>
<accession>A0AC35EYP0</accession>
<evidence type="ECO:0000313" key="2">
    <source>
        <dbReference type="WBParaSite" id="PS1159_v2.g12046.t1"/>
    </source>
</evidence>